<dbReference type="SMART" id="SM00513">
    <property type="entry name" value="SAP"/>
    <property type="match status" value="1"/>
</dbReference>
<dbReference type="SMART" id="SM00233">
    <property type="entry name" value="PH"/>
    <property type="match status" value="1"/>
</dbReference>
<dbReference type="Gene3D" id="1.10.720.30">
    <property type="entry name" value="SAP domain"/>
    <property type="match status" value="1"/>
</dbReference>
<dbReference type="SUPFAM" id="SSF50729">
    <property type="entry name" value="PH domain-like"/>
    <property type="match status" value="1"/>
</dbReference>
<feature type="region of interest" description="Disordered" evidence="1">
    <location>
        <begin position="803"/>
        <end position="825"/>
    </location>
</feature>
<name>A0A7S0EGQ7_9CRYP</name>
<sequence>MQLDVMEVRREYVRDLPQEDFQLLLSILGKSPSPLQRMLELRKVTGDYTFSVRQVLQILGQLEQAAEKETAFRLLLSRITDQEKLHVATHFLGASSYNRVLQHVGPLLLFNDHQPSGLYRLELDRTDDRKTLLKLFSLARHHPGCSILSIAKLGSLGELDACQTAGSAAQGREKLLLRGRFVMRFRFHRNLQLLQDWSEAEDLQSDLTLLAPGRITAADRQLEEEIIEADWNRRLEEEEVDADNAAQSESMKRTFQWLLGVSSVDSLSAVKEGEGGDQLSDKDMQRVMSWLPAGVGSEALIERSWKPIRTRKGKIKNFGRSNELCFRADDVIMVDFLCEESPTQAPYDHQDCDKVPGEQVSETTMSPSELSESHKSGLLWIRETEGNNGTWIKRYFRFAKIPKGTQQELQIQAHEQEQGQEQAAKQLQPQGDHSDSRPSPPHCSAMGIFTASDASEDDLQLVVAVANVSEAHLVSDSEADKRGVPEHKFAFQVVVQEEENERNEAETSANVPPTSTSYLLCADSLPEAEQWLTQLHKLMHLERAQRPGPDLADDSQLSTEIVESKRHRAATTNTTQQEPKFDDRWIDTSSRLDRILKLMMTKSHAQSYSYSSSTRTFYRRNQVNAVKSLQAHVRRLIAMAEATKRRRASEHARGLNGYQPHEHKWVGTLDPLANLQENVEVFSPRSSNWELRKKMESQDILRRNLYRKTRLLRNVLKMKTTELKLELQRHGLGQDGEKHELVSRLQRHLSSGTKDFVHPEDQQRASPISSTRSSHNEVSLLELEHQHSSLSWSISLPPLAVSPRPPLSSRSVPSGSHSPAFHVPGARTPVRLDPLLYL</sequence>
<feature type="region of interest" description="Disordered" evidence="1">
    <location>
        <begin position="750"/>
        <end position="773"/>
    </location>
</feature>
<dbReference type="Pfam" id="PF02037">
    <property type="entry name" value="SAP"/>
    <property type="match status" value="1"/>
</dbReference>
<accession>A0A7S0EGQ7</accession>
<feature type="compositionally biased region" description="Low complexity" evidence="1">
    <location>
        <begin position="419"/>
        <end position="430"/>
    </location>
</feature>
<feature type="domain" description="PH" evidence="2">
    <location>
        <begin position="372"/>
        <end position="540"/>
    </location>
</feature>
<feature type="region of interest" description="Disordered" evidence="1">
    <location>
        <begin position="414"/>
        <end position="447"/>
    </location>
</feature>
<evidence type="ECO:0000259" key="2">
    <source>
        <dbReference type="PROSITE" id="PS50003"/>
    </source>
</evidence>
<dbReference type="EMBL" id="HBEO01015798">
    <property type="protein sequence ID" value="CAD8484627.1"/>
    <property type="molecule type" value="Transcribed_RNA"/>
</dbReference>
<evidence type="ECO:0000313" key="4">
    <source>
        <dbReference type="EMBL" id="CAD8484627.1"/>
    </source>
</evidence>
<feature type="compositionally biased region" description="Polar residues" evidence="1">
    <location>
        <begin position="764"/>
        <end position="773"/>
    </location>
</feature>
<dbReference type="AlphaFoldDB" id="A0A7S0EGQ7"/>
<dbReference type="Gene3D" id="2.30.29.30">
    <property type="entry name" value="Pleckstrin-homology domain (PH domain)/Phosphotyrosine-binding domain (PTB)"/>
    <property type="match status" value="1"/>
</dbReference>
<protein>
    <recommendedName>
        <fullName evidence="5">SAP domain-containing protein</fullName>
    </recommendedName>
</protein>
<gene>
    <name evidence="4" type="ORF">HPHI1048_LOCUS10752</name>
</gene>
<proteinExistence type="predicted"/>
<dbReference type="PROSITE" id="PS50003">
    <property type="entry name" value="PH_DOMAIN"/>
    <property type="match status" value="1"/>
</dbReference>
<dbReference type="InterPro" id="IPR001849">
    <property type="entry name" value="PH_domain"/>
</dbReference>
<evidence type="ECO:0008006" key="5">
    <source>
        <dbReference type="Google" id="ProtNLM"/>
    </source>
</evidence>
<dbReference type="PROSITE" id="PS50800">
    <property type="entry name" value="SAP"/>
    <property type="match status" value="1"/>
</dbReference>
<dbReference type="InterPro" id="IPR003034">
    <property type="entry name" value="SAP_dom"/>
</dbReference>
<feature type="compositionally biased region" description="Low complexity" evidence="1">
    <location>
        <begin position="803"/>
        <end position="820"/>
    </location>
</feature>
<reference evidence="4" key="1">
    <citation type="submission" date="2021-01" db="EMBL/GenBank/DDBJ databases">
        <authorList>
            <person name="Corre E."/>
            <person name="Pelletier E."/>
            <person name="Niang G."/>
            <person name="Scheremetjew M."/>
            <person name="Finn R."/>
            <person name="Kale V."/>
            <person name="Holt S."/>
            <person name="Cochrane G."/>
            <person name="Meng A."/>
            <person name="Brown T."/>
            <person name="Cohen L."/>
        </authorList>
    </citation>
    <scope>NUCLEOTIDE SEQUENCE</scope>
    <source>
        <strain evidence="4">CCMP325</strain>
    </source>
</reference>
<dbReference type="InterPro" id="IPR011993">
    <property type="entry name" value="PH-like_dom_sf"/>
</dbReference>
<evidence type="ECO:0000259" key="3">
    <source>
        <dbReference type="PROSITE" id="PS50800"/>
    </source>
</evidence>
<dbReference type="SUPFAM" id="SSF68906">
    <property type="entry name" value="SAP domain"/>
    <property type="match status" value="1"/>
</dbReference>
<organism evidence="4">
    <name type="scientific">Hanusia phi</name>
    <dbReference type="NCBI Taxonomy" id="3032"/>
    <lineage>
        <taxon>Eukaryota</taxon>
        <taxon>Cryptophyceae</taxon>
        <taxon>Pyrenomonadales</taxon>
        <taxon>Geminigeraceae</taxon>
        <taxon>Hanusia</taxon>
    </lineage>
</organism>
<evidence type="ECO:0000256" key="1">
    <source>
        <dbReference type="SAM" id="MobiDB-lite"/>
    </source>
</evidence>
<feature type="domain" description="SAP" evidence="3">
    <location>
        <begin position="715"/>
        <end position="749"/>
    </location>
</feature>
<dbReference type="InterPro" id="IPR036361">
    <property type="entry name" value="SAP_dom_sf"/>
</dbReference>